<evidence type="ECO:0000313" key="4">
    <source>
        <dbReference type="Proteomes" id="UP001215151"/>
    </source>
</evidence>
<dbReference type="Pfam" id="PF20149">
    <property type="entry name" value="DUF6532"/>
    <property type="match status" value="1"/>
</dbReference>
<proteinExistence type="predicted"/>
<accession>A0AAD7TEW1</accession>
<feature type="domain" description="DUF6532" evidence="2">
    <location>
        <begin position="512"/>
        <end position="719"/>
    </location>
</feature>
<feature type="compositionally biased region" description="Basic residues" evidence="1">
    <location>
        <begin position="299"/>
        <end position="317"/>
    </location>
</feature>
<feature type="compositionally biased region" description="Basic and acidic residues" evidence="1">
    <location>
        <begin position="222"/>
        <end position="256"/>
    </location>
</feature>
<feature type="compositionally biased region" description="Basic residues" evidence="1">
    <location>
        <begin position="185"/>
        <end position="199"/>
    </location>
</feature>
<protein>
    <recommendedName>
        <fullName evidence="2">DUF6532 domain-containing protein</fullName>
    </recommendedName>
</protein>
<feature type="compositionally biased region" description="Basic and acidic residues" evidence="1">
    <location>
        <begin position="322"/>
        <end position="331"/>
    </location>
</feature>
<keyword evidence="4" id="KW-1185">Reference proteome</keyword>
<dbReference type="EMBL" id="JAPEVG010000939">
    <property type="protein sequence ID" value="KAJ8454566.1"/>
    <property type="molecule type" value="Genomic_DNA"/>
</dbReference>
<evidence type="ECO:0000256" key="1">
    <source>
        <dbReference type="SAM" id="MobiDB-lite"/>
    </source>
</evidence>
<gene>
    <name evidence="3" type="ORF">ONZ51_g12956</name>
</gene>
<feature type="compositionally biased region" description="Polar residues" evidence="1">
    <location>
        <begin position="152"/>
        <end position="161"/>
    </location>
</feature>
<feature type="compositionally biased region" description="Basic and acidic residues" evidence="1">
    <location>
        <begin position="407"/>
        <end position="433"/>
    </location>
</feature>
<feature type="compositionally biased region" description="Basic and acidic residues" evidence="1">
    <location>
        <begin position="472"/>
        <end position="483"/>
    </location>
</feature>
<feature type="region of interest" description="Disordered" evidence="1">
    <location>
        <begin position="1"/>
        <end position="487"/>
    </location>
</feature>
<feature type="compositionally biased region" description="Low complexity" evidence="1">
    <location>
        <begin position="169"/>
        <end position="183"/>
    </location>
</feature>
<organism evidence="3 4">
    <name type="scientific">Trametes cubensis</name>
    <dbReference type="NCBI Taxonomy" id="1111947"/>
    <lineage>
        <taxon>Eukaryota</taxon>
        <taxon>Fungi</taxon>
        <taxon>Dikarya</taxon>
        <taxon>Basidiomycota</taxon>
        <taxon>Agaricomycotina</taxon>
        <taxon>Agaricomycetes</taxon>
        <taxon>Polyporales</taxon>
        <taxon>Polyporaceae</taxon>
        <taxon>Trametes</taxon>
    </lineage>
</organism>
<feature type="compositionally biased region" description="Basic and acidic residues" evidence="1">
    <location>
        <begin position="18"/>
        <end position="29"/>
    </location>
</feature>
<feature type="compositionally biased region" description="Basic residues" evidence="1">
    <location>
        <begin position="387"/>
        <end position="399"/>
    </location>
</feature>
<feature type="compositionally biased region" description="Basic and acidic residues" evidence="1">
    <location>
        <begin position="442"/>
        <end position="452"/>
    </location>
</feature>
<name>A0AAD7TEW1_9APHY</name>
<evidence type="ECO:0000259" key="2">
    <source>
        <dbReference type="Pfam" id="PF20149"/>
    </source>
</evidence>
<dbReference type="InterPro" id="IPR045341">
    <property type="entry name" value="DUF6532"/>
</dbReference>
<dbReference type="Proteomes" id="UP001215151">
    <property type="component" value="Unassembled WGS sequence"/>
</dbReference>
<comment type="caution">
    <text evidence="3">The sequence shown here is derived from an EMBL/GenBank/DDBJ whole genome shotgun (WGS) entry which is preliminary data.</text>
</comment>
<feature type="compositionally biased region" description="Acidic residues" evidence="1">
    <location>
        <begin position="37"/>
        <end position="46"/>
    </location>
</feature>
<reference evidence="3" key="1">
    <citation type="submission" date="2022-11" db="EMBL/GenBank/DDBJ databases">
        <title>Genome Sequence of Cubamyces cubensis.</title>
        <authorList>
            <person name="Buettner E."/>
        </authorList>
    </citation>
    <scope>NUCLEOTIDE SEQUENCE</scope>
    <source>
        <strain evidence="3">MPL-01</strain>
    </source>
</reference>
<evidence type="ECO:0000313" key="3">
    <source>
        <dbReference type="EMBL" id="KAJ8454566.1"/>
    </source>
</evidence>
<feature type="compositionally biased region" description="Basic residues" evidence="1">
    <location>
        <begin position="455"/>
        <end position="471"/>
    </location>
</feature>
<dbReference type="AlphaFoldDB" id="A0AAD7TEW1"/>
<sequence length="765" mass="85580">MARITRHRTIQSDDESDERPLADTHKPERSASPSNGVEEDAPDDATEPSQRAMRKSKIKALQNRVWNADAGRKRSNVKSDDCASERSTPTLNGRKKAAKQLTAQRYPAPAMDDHNSGTDASESLRIEASVAPAKPRAGTPTMQGGQSQQSQRSVAATFSSKATKRAPTQASPSAHNSQSSASPKRSGRKPQRNGGHQRSRSTSWLDEEFAGGNDSETTQASHDSEDRAENRSEDGERTESSDDDLHEKVVDRRLAEEVPEWGSDGNVEGGNSNTSRTTQRGRKRTRTLEPPSSPSPSRSRSRGRSATSRSHKRRARSLSKSSDSDRVERRSSLRPTSHTKRINLSDDDNSEQVRQAPQPSARPQSVTWKKRAASISGDSDVDENHDHKSRHGLPKKKPRQAYSDEEEHARHHEAHSSSRRQVQEIKISRDDRSQRKKSHSNQRKDDEERDSHWPSTKKGKHGSARKASKHHKGDDSTDGHQTDDDSIDLVYKGGTKLGITEQRPRVRKTLNAAIHMCQADLLIRNAFPDGAVKYNDITRNALVKSVGDLGYKDIVKRLKRDDTYALSLASIPVDRIPLFRLRVREAVAGAITSTYGLRPGDIAHVNWLQKRCRYIYPDHNFERDKCMGEQPYELAIFADSIRAAYFKSPKSFGWRIMTRFTSSFPEKPEEKDIPAVLLALASTVIFAAIDDHRSEKCEASDFTTNKWSGAYQRNLNILSSLKEQSLEAYHDLLHGLYRTICGSATTAGHTGESDDDVRFLKVKRK</sequence>
<feature type="compositionally biased region" description="Polar residues" evidence="1">
    <location>
        <begin position="352"/>
        <end position="367"/>
    </location>
</feature>